<dbReference type="EMBL" id="CP115174">
    <property type="protein sequence ID" value="WBO23554.1"/>
    <property type="molecule type" value="Genomic_DNA"/>
</dbReference>
<dbReference type="GO" id="GO:0016787">
    <property type="term" value="F:hydrolase activity"/>
    <property type="evidence" value="ECO:0007669"/>
    <property type="project" value="UniProtKB-KW"/>
</dbReference>
<gene>
    <name evidence="1" type="ORF">PBT88_05340</name>
</gene>
<dbReference type="SUPFAM" id="SSF53474">
    <property type="entry name" value="alpha/beta-Hydrolases"/>
    <property type="match status" value="1"/>
</dbReference>
<name>A0ABY7NPT6_9SPHN</name>
<sequence length="225" mass="24465">MWAVASLLPARRMLASAPRGDGRPVMLLPGLVNSDRSLFLMRRYLRRLGYDAVGWGLGRNLGARAIGGEGERLLARVARLHEESGQTVTLVGVSLGGIMARFVAHRLPEAVREVITISSPYAGDPRATRVWRMFERLTGERIDAEGVVARRVEIARPLPVPATAIWSRSDGLVNGLICRDPEEDGCRAIEVRSGHLGVQIRPAVLRTVADILAVPGQGPLGTFRP</sequence>
<evidence type="ECO:0000313" key="2">
    <source>
        <dbReference type="Proteomes" id="UP001210865"/>
    </source>
</evidence>
<protein>
    <submittedName>
        <fullName evidence="1">Alpha/beta hydrolase</fullName>
    </submittedName>
</protein>
<dbReference type="Gene3D" id="3.40.50.1820">
    <property type="entry name" value="alpha/beta hydrolase"/>
    <property type="match status" value="1"/>
</dbReference>
<proteinExistence type="predicted"/>
<dbReference type="Proteomes" id="UP001210865">
    <property type="component" value="Chromosome"/>
</dbReference>
<reference evidence="1 2" key="1">
    <citation type="submission" date="2022-12" db="EMBL/GenBank/DDBJ databases">
        <title>Sphingomonas abieness sp. nov., an endophytic bacterium isolated from Abies koreana.</title>
        <authorList>
            <person name="Jiang L."/>
            <person name="Lee J."/>
        </authorList>
    </citation>
    <scope>NUCLEOTIDE SEQUENCE [LARGE SCALE GENOMIC DNA]</scope>
    <source>
        <strain evidence="2">PAMB 00755</strain>
    </source>
</reference>
<dbReference type="RefSeq" id="WP_270078186.1">
    <property type="nucleotide sequence ID" value="NZ_CP115174.1"/>
</dbReference>
<keyword evidence="2" id="KW-1185">Reference proteome</keyword>
<evidence type="ECO:0000313" key="1">
    <source>
        <dbReference type="EMBL" id="WBO23554.1"/>
    </source>
</evidence>
<organism evidence="1 2">
    <name type="scientific">Sphingomonas abietis</name>
    <dbReference type="NCBI Taxonomy" id="3012344"/>
    <lineage>
        <taxon>Bacteria</taxon>
        <taxon>Pseudomonadati</taxon>
        <taxon>Pseudomonadota</taxon>
        <taxon>Alphaproteobacteria</taxon>
        <taxon>Sphingomonadales</taxon>
        <taxon>Sphingomonadaceae</taxon>
        <taxon>Sphingomonas</taxon>
    </lineage>
</organism>
<keyword evidence="1" id="KW-0378">Hydrolase</keyword>
<accession>A0ABY7NPT6</accession>
<dbReference type="InterPro" id="IPR029058">
    <property type="entry name" value="AB_hydrolase_fold"/>
</dbReference>